<feature type="binding site" evidence="9">
    <location>
        <position position="321"/>
    </location>
    <ligand>
        <name>substrate</name>
    </ligand>
</feature>
<dbReference type="NCBIfam" id="TIGR03026">
    <property type="entry name" value="NDP-sugDHase"/>
    <property type="match status" value="1"/>
</dbReference>
<feature type="binding site" evidence="10">
    <location>
        <position position="264"/>
    </location>
    <ligand>
        <name>NAD(+)</name>
        <dbReference type="ChEBI" id="CHEBI:57540"/>
    </ligand>
</feature>
<dbReference type="Proteomes" id="UP000547643">
    <property type="component" value="Unassembled WGS sequence"/>
</dbReference>
<dbReference type="Gene3D" id="1.20.5.100">
    <property type="entry name" value="Cytochrome c1, transmembrane anchor, C-terminal"/>
    <property type="match status" value="1"/>
</dbReference>
<feature type="binding site" evidence="10">
    <location>
        <position position="31"/>
    </location>
    <ligand>
        <name>NAD(+)</name>
        <dbReference type="ChEBI" id="CHEBI:57540"/>
    </ligand>
</feature>
<dbReference type="SUPFAM" id="SSF52413">
    <property type="entry name" value="UDP-glucose/GDP-mannose dehydrogenase C-terminal domain"/>
    <property type="match status" value="1"/>
</dbReference>
<dbReference type="SUPFAM" id="SSF51735">
    <property type="entry name" value="NAD(P)-binding Rossmann-fold domains"/>
    <property type="match status" value="1"/>
</dbReference>
<feature type="binding site" evidence="10">
    <location>
        <position position="87"/>
    </location>
    <ligand>
        <name>NAD(+)</name>
        <dbReference type="ChEBI" id="CHEBI:57540"/>
    </ligand>
</feature>
<evidence type="ECO:0000256" key="2">
    <source>
        <dbReference type="ARBA" id="ARBA00006601"/>
    </source>
</evidence>
<evidence type="ECO:0000259" key="11">
    <source>
        <dbReference type="SMART" id="SM00984"/>
    </source>
</evidence>
<dbReference type="RefSeq" id="WP_185494694.1">
    <property type="nucleotide sequence ID" value="NZ_JAARUV010000001.1"/>
</dbReference>
<dbReference type="GO" id="GO:0006065">
    <property type="term" value="P:UDP-glucuronate biosynthetic process"/>
    <property type="evidence" value="ECO:0007669"/>
    <property type="project" value="UniProtKB-UniPathway"/>
</dbReference>
<dbReference type="UniPathway" id="UPA00038">
    <property type="reaction ID" value="UER00491"/>
</dbReference>
<evidence type="ECO:0000256" key="1">
    <source>
        <dbReference type="ARBA" id="ARBA00004701"/>
    </source>
</evidence>
<dbReference type="InterPro" id="IPR017476">
    <property type="entry name" value="UDP-Glc/GDP-Man"/>
</dbReference>
<proteinExistence type="inferred from homology"/>
<dbReference type="SMART" id="SM00984">
    <property type="entry name" value="UDPG_MGDP_dh_C"/>
    <property type="match status" value="1"/>
</dbReference>
<evidence type="ECO:0000256" key="3">
    <source>
        <dbReference type="ARBA" id="ARBA00012954"/>
    </source>
</evidence>
<feature type="binding site" evidence="9">
    <location>
        <position position="258"/>
    </location>
    <ligand>
        <name>substrate</name>
    </ligand>
</feature>
<dbReference type="EC" id="1.1.1.22" evidence="3 7"/>
<dbReference type="PANTHER" id="PTHR43750">
    <property type="entry name" value="UDP-GLUCOSE 6-DEHYDROGENASE TUAD"/>
    <property type="match status" value="1"/>
</dbReference>
<dbReference type="Pfam" id="PF03721">
    <property type="entry name" value="UDPG_MGDP_dh_N"/>
    <property type="match status" value="1"/>
</dbReference>
<dbReference type="GO" id="GO:0000271">
    <property type="term" value="P:polysaccharide biosynthetic process"/>
    <property type="evidence" value="ECO:0007669"/>
    <property type="project" value="InterPro"/>
</dbReference>
<evidence type="ECO:0000256" key="4">
    <source>
        <dbReference type="ARBA" id="ARBA00023002"/>
    </source>
</evidence>
<dbReference type="Pfam" id="PF03720">
    <property type="entry name" value="UDPG_MGDP_dh_C"/>
    <property type="match status" value="1"/>
</dbReference>
<keyword evidence="4 7" id="KW-0560">Oxidoreductase</keyword>
<evidence type="ECO:0000256" key="7">
    <source>
        <dbReference type="PIRNR" id="PIRNR000124"/>
    </source>
</evidence>
<reference evidence="12 13" key="1">
    <citation type="submission" date="2020-03" db="EMBL/GenBank/DDBJ databases">
        <title>Soil Listeria distribution.</title>
        <authorList>
            <person name="Liao J."/>
            <person name="Wiedmann M."/>
        </authorList>
    </citation>
    <scope>NUCLEOTIDE SEQUENCE [LARGE SCALE GENOMIC DNA]</scope>
    <source>
        <strain evidence="12 13">FSL L7-1017</strain>
    </source>
</reference>
<evidence type="ECO:0000256" key="6">
    <source>
        <dbReference type="ARBA" id="ARBA00047473"/>
    </source>
</evidence>
<dbReference type="GO" id="GO:0003979">
    <property type="term" value="F:UDP-glucose 6-dehydrogenase activity"/>
    <property type="evidence" value="ECO:0007669"/>
    <property type="project" value="UniProtKB-EC"/>
</dbReference>
<feature type="active site" description="Nucleophile" evidence="8">
    <location>
        <position position="261"/>
    </location>
</feature>
<dbReference type="InterPro" id="IPR014026">
    <property type="entry name" value="UDP-Glc/GDP-Man_DH_dimer"/>
</dbReference>
<feature type="binding site" evidence="9">
    <location>
        <begin position="250"/>
        <end position="254"/>
    </location>
    <ligand>
        <name>substrate</name>
    </ligand>
</feature>
<dbReference type="InterPro" id="IPR036220">
    <property type="entry name" value="UDP-Glc/GDP-Man_DH_C_sf"/>
</dbReference>
<comment type="similarity">
    <text evidence="2 7">Belongs to the UDP-glucose/GDP-mannose dehydrogenase family.</text>
</comment>
<keyword evidence="5 7" id="KW-0520">NAD</keyword>
<dbReference type="InterPro" id="IPR028357">
    <property type="entry name" value="UDPglc_DH_bac"/>
</dbReference>
<dbReference type="InterPro" id="IPR001732">
    <property type="entry name" value="UDP-Glc/GDP-Man_DH_N"/>
</dbReference>
<name>A0A7X0XPV7_9LIST</name>
<feature type="domain" description="UDP-glucose/GDP-mannose dehydrogenase C-terminal" evidence="11">
    <location>
        <begin position="314"/>
        <end position="416"/>
    </location>
</feature>
<feature type="binding site" evidence="10">
    <location>
        <position position="36"/>
    </location>
    <ligand>
        <name>NAD(+)</name>
        <dbReference type="ChEBI" id="CHEBI:57540"/>
    </ligand>
</feature>
<dbReference type="EMBL" id="JAARUV010000001">
    <property type="protein sequence ID" value="MBC1778517.1"/>
    <property type="molecule type" value="Genomic_DNA"/>
</dbReference>
<dbReference type="PIRSF" id="PIRSF000124">
    <property type="entry name" value="UDPglc_GDPman_dh"/>
    <property type="match status" value="1"/>
</dbReference>
<dbReference type="SUPFAM" id="SSF48179">
    <property type="entry name" value="6-phosphogluconate dehydrogenase C-terminal domain-like"/>
    <property type="match status" value="1"/>
</dbReference>
<evidence type="ECO:0000256" key="9">
    <source>
        <dbReference type="PIRSR" id="PIRSR500134-2"/>
    </source>
</evidence>
<feature type="binding site" evidence="10">
    <location>
        <position position="122"/>
    </location>
    <ligand>
        <name>NAD(+)</name>
        <dbReference type="ChEBI" id="CHEBI:57540"/>
    </ligand>
</feature>
<dbReference type="AlphaFoldDB" id="A0A7X0XPV7"/>
<dbReference type="Pfam" id="PF00984">
    <property type="entry name" value="UDPG_MGDP_dh"/>
    <property type="match status" value="1"/>
</dbReference>
<dbReference type="Gene3D" id="3.40.50.720">
    <property type="entry name" value="NAD(P)-binding Rossmann-like Domain"/>
    <property type="match status" value="2"/>
</dbReference>
<dbReference type="InterPro" id="IPR014027">
    <property type="entry name" value="UDP-Glc/GDP-Man_DH_C"/>
</dbReference>
<evidence type="ECO:0000313" key="12">
    <source>
        <dbReference type="EMBL" id="MBC1778517.1"/>
    </source>
</evidence>
<sequence length="440" mass="47643">MMKIAVAGVGYVGLVTAVGFAHHGHMVTAVDLDTQKIAGLTKGISPIYEPGLEALLQEQLAANRIQFTTDGASAYANADAIVIGVGTPENEDGSANLSAIYQVAREIGQSIQKDCLVIVKSTVPVGTNDKIETIVQEALKHAVHVDVVSNPEFLAQGSAIYDTLHGPRIVIGTESRAAEEKMRELYDAYGQPILAVSRRSAELVKYSSNDFLALKISFVNEIANLCDILGADIEEVTEGMGYDPRIGNSFLRAGIGYGGSCFPKDTKALHWLAEDHGFVLRTIEAAIKINEKQKYVLMHKLRKELPNLVGKKIAVLGLTFKPNTDDLREAPSIPNMRVLQKEGAIIQAYDPIAMAKTAEILGDATVMKNSVEEALDGADACLIFTEWNEICATLPDTFNNYMATPLVLDGRNCFDKHAMALAGITYQSIGRPLAKVRQLQ</sequence>
<feature type="binding site" evidence="9">
    <location>
        <position position="205"/>
    </location>
    <ligand>
        <name>substrate</name>
    </ligand>
</feature>
<comment type="caution">
    <text evidence="12">The sequence shown here is derived from an EMBL/GenBank/DDBJ whole genome shotgun (WGS) entry which is preliminary data.</text>
</comment>
<feature type="binding site" evidence="10">
    <location>
        <position position="328"/>
    </location>
    <ligand>
        <name>NAD(+)</name>
        <dbReference type="ChEBI" id="CHEBI:57540"/>
    </ligand>
</feature>
<comment type="pathway">
    <text evidence="1">Nucleotide-sugar biosynthesis; UDP-alpha-D-glucuronate biosynthesis; UDP-alpha-D-glucuronate from UDP-alpha-D-glucose: step 1/1.</text>
</comment>
<gene>
    <name evidence="12" type="ORF">HCA46_06640</name>
</gene>
<evidence type="ECO:0000256" key="5">
    <source>
        <dbReference type="ARBA" id="ARBA00023027"/>
    </source>
</evidence>
<dbReference type="PIRSF" id="PIRSF500134">
    <property type="entry name" value="UDPglc_DH_bac"/>
    <property type="match status" value="1"/>
</dbReference>
<dbReference type="InterPro" id="IPR008927">
    <property type="entry name" value="6-PGluconate_DH-like_C_sf"/>
</dbReference>
<protein>
    <recommendedName>
        <fullName evidence="3 7">UDP-glucose 6-dehydrogenase</fullName>
        <ecNumber evidence="3 7">1.1.1.22</ecNumber>
    </recommendedName>
</protein>
<dbReference type="InterPro" id="IPR036291">
    <property type="entry name" value="NAD(P)-bd_dom_sf"/>
</dbReference>
<evidence type="ECO:0000256" key="8">
    <source>
        <dbReference type="PIRSR" id="PIRSR500134-1"/>
    </source>
</evidence>
<evidence type="ECO:0000313" key="13">
    <source>
        <dbReference type="Proteomes" id="UP000547643"/>
    </source>
</evidence>
<organism evidence="12 13">
    <name type="scientific">Listeria booriae</name>
    <dbReference type="NCBI Taxonomy" id="1552123"/>
    <lineage>
        <taxon>Bacteria</taxon>
        <taxon>Bacillati</taxon>
        <taxon>Bacillota</taxon>
        <taxon>Bacilli</taxon>
        <taxon>Bacillales</taxon>
        <taxon>Listeriaceae</taxon>
        <taxon>Listeria</taxon>
    </lineage>
</organism>
<accession>A0A7X0XPV7</accession>
<comment type="catalytic activity">
    <reaction evidence="6 7">
        <text>UDP-alpha-D-glucose + 2 NAD(+) + H2O = UDP-alpha-D-glucuronate + 2 NADH + 3 H(+)</text>
        <dbReference type="Rhea" id="RHEA:23596"/>
        <dbReference type="ChEBI" id="CHEBI:15377"/>
        <dbReference type="ChEBI" id="CHEBI:15378"/>
        <dbReference type="ChEBI" id="CHEBI:57540"/>
        <dbReference type="ChEBI" id="CHEBI:57945"/>
        <dbReference type="ChEBI" id="CHEBI:58052"/>
        <dbReference type="ChEBI" id="CHEBI:58885"/>
        <dbReference type="EC" id="1.1.1.22"/>
    </reaction>
</comment>
<dbReference type="GO" id="GO:0051287">
    <property type="term" value="F:NAD binding"/>
    <property type="evidence" value="ECO:0007669"/>
    <property type="project" value="InterPro"/>
</dbReference>
<evidence type="ECO:0000256" key="10">
    <source>
        <dbReference type="PIRSR" id="PIRSR500134-3"/>
    </source>
</evidence>
<dbReference type="PANTHER" id="PTHR43750:SF3">
    <property type="entry name" value="UDP-GLUCOSE 6-DEHYDROGENASE TUAD"/>
    <property type="match status" value="1"/>
</dbReference>